<sequence>MNAPISAPDTFDITVEGITHDVYRHDVSRQDGIRARILMFPDFDGAASSGAARLAHAYSRTCGAEVLLTDLYGKVDKPDGYDQRADSVIRHAHSHPLETRRRLVSMAAALADQWRARGPLITLGFCFGGTLAFELARADRSISSAISIHGDPSTEAPISMGSTNAEFTMIQGSRDPLIPTESISSYTRECDDAQARWQLIVLGHARHSFTKKEMAGSNWAMRYDAHADEMARAHAAAIVGLHVSRHE</sequence>
<name>A0A6J5DTL3_9BURK</name>
<evidence type="ECO:0000259" key="1">
    <source>
        <dbReference type="Pfam" id="PF01738"/>
    </source>
</evidence>
<dbReference type="InterPro" id="IPR002925">
    <property type="entry name" value="Dienelactn_hydro"/>
</dbReference>
<protein>
    <recommendedName>
        <fullName evidence="1">Dienelactone hydrolase domain-containing protein</fullName>
    </recommendedName>
</protein>
<dbReference type="PANTHER" id="PTHR22946">
    <property type="entry name" value="DIENELACTONE HYDROLASE DOMAIN-CONTAINING PROTEIN-RELATED"/>
    <property type="match status" value="1"/>
</dbReference>
<evidence type="ECO:0000313" key="2">
    <source>
        <dbReference type="EMBL" id="CAB3756382.1"/>
    </source>
</evidence>
<dbReference type="InterPro" id="IPR029058">
    <property type="entry name" value="AB_hydrolase_fold"/>
</dbReference>
<dbReference type="PANTHER" id="PTHR22946:SF4">
    <property type="entry name" value="ESTERASE FRSA"/>
    <property type="match status" value="1"/>
</dbReference>
<dbReference type="AlphaFoldDB" id="A0A6J5DTL3"/>
<feature type="domain" description="Dienelactone hydrolase" evidence="1">
    <location>
        <begin position="37"/>
        <end position="233"/>
    </location>
</feature>
<dbReference type="RefSeq" id="WP_175111164.1">
    <property type="nucleotide sequence ID" value="NZ_CADIKF010000016.1"/>
</dbReference>
<dbReference type="Gene3D" id="3.40.50.1820">
    <property type="entry name" value="alpha/beta hydrolase"/>
    <property type="match status" value="1"/>
</dbReference>
<accession>A0A6J5DTL3</accession>
<dbReference type="SUPFAM" id="SSF53474">
    <property type="entry name" value="alpha/beta-Hydrolases"/>
    <property type="match status" value="1"/>
</dbReference>
<organism evidence="2 3">
    <name type="scientific">Paraburkholderia solisilvae</name>
    <dbReference type="NCBI Taxonomy" id="624376"/>
    <lineage>
        <taxon>Bacteria</taxon>
        <taxon>Pseudomonadati</taxon>
        <taxon>Pseudomonadota</taxon>
        <taxon>Betaproteobacteria</taxon>
        <taxon>Burkholderiales</taxon>
        <taxon>Burkholderiaceae</taxon>
        <taxon>Paraburkholderia</taxon>
    </lineage>
</organism>
<dbReference type="Proteomes" id="UP000494329">
    <property type="component" value="Unassembled WGS sequence"/>
</dbReference>
<dbReference type="Pfam" id="PF01738">
    <property type="entry name" value="DLH"/>
    <property type="match status" value="1"/>
</dbReference>
<reference evidence="2 3" key="1">
    <citation type="submission" date="2020-04" db="EMBL/GenBank/DDBJ databases">
        <authorList>
            <person name="De Canck E."/>
        </authorList>
    </citation>
    <scope>NUCLEOTIDE SEQUENCE [LARGE SCALE GENOMIC DNA]</scope>
    <source>
        <strain evidence="2 3">LMG 29739</strain>
    </source>
</reference>
<keyword evidence="3" id="KW-1185">Reference proteome</keyword>
<dbReference type="EMBL" id="CADIKF010000016">
    <property type="protein sequence ID" value="CAB3756382.1"/>
    <property type="molecule type" value="Genomic_DNA"/>
</dbReference>
<dbReference type="GO" id="GO:0016787">
    <property type="term" value="F:hydrolase activity"/>
    <property type="evidence" value="ECO:0007669"/>
    <property type="project" value="InterPro"/>
</dbReference>
<gene>
    <name evidence="2" type="ORF">LMG29739_02434</name>
</gene>
<dbReference type="InterPro" id="IPR050261">
    <property type="entry name" value="FrsA_esterase"/>
</dbReference>
<evidence type="ECO:0000313" key="3">
    <source>
        <dbReference type="Proteomes" id="UP000494329"/>
    </source>
</evidence>
<proteinExistence type="predicted"/>